<keyword evidence="6" id="KW-0539">Nucleus</keyword>
<dbReference type="InterPro" id="IPR013087">
    <property type="entry name" value="Znf_C2H2_type"/>
</dbReference>
<reference evidence="9 10" key="1">
    <citation type="submission" date="2016-03" db="EMBL/GenBank/DDBJ databases">
        <title>Comparative genomics of the ectomycorrhizal sister species Rhizopogon vinicolor and Rhizopogon vesiculosus (Basidiomycota: Boletales) reveals a divergence of the mating type B locus.</title>
        <authorList>
            <person name="Mujic A.B."/>
            <person name="Kuo A."/>
            <person name="Tritt A."/>
            <person name="Lipzen A."/>
            <person name="Chen C."/>
            <person name="Johnson J."/>
            <person name="Sharma A."/>
            <person name="Barry K."/>
            <person name="Grigoriev I.V."/>
            <person name="Spatafora J.W."/>
        </authorList>
    </citation>
    <scope>NUCLEOTIDE SEQUENCE [LARGE SCALE GENOMIC DNA]</scope>
    <source>
        <strain evidence="9 10">AM-OR11-056</strain>
    </source>
</reference>
<keyword evidence="10" id="KW-1185">Reference proteome</keyword>
<evidence type="ECO:0000256" key="2">
    <source>
        <dbReference type="ARBA" id="ARBA00022723"/>
    </source>
</evidence>
<dbReference type="Gene3D" id="3.30.160.60">
    <property type="entry name" value="Classic Zinc Finger"/>
    <property type="match status" value="2"/>
</dbReference>
<dbReference type="PANTHER" id="PTHR14003:SF23">
    <property type="entry name" value="ZINC FINGER PROTEIN 143"/>
    <property type="match status" value="1"/>
</dbReference>
<evidence type="ECO:0000313" key="9">
    <source>
        <dbReference type="EMBL" id="OJA12450.1"/>
    </source>
</evidence>
<dbReference type="OrthoDB" id="6077919at2759"/>
<dbReference type="GO" id="GO:0000981">
    <property type="term" value="F:DNA-binding transcription factor activity, RNA polymerase II-specific"/>
    <property type="evidence" value="ECO:0007669"/>
    <property type="project" value="TreeGrafter"/>
</dbReference>
<dbReference type="PROSITE" id="PS00028">
    <property type="entry name" value="ZINC_FINGER_C2H2_1"/>
    <property type="match status" value="1"/>
</dbReference>
<proteinExistence type="predicted"/>
<dbReference type="GO" id="GO:0000978">
    <property type="term" value="F:RNA polymerase II cis-regulatory region sequence-specific DNA binding"/>
    <property type="evidence" value="ECO:0007669"/>
    <property type="project" value="TreeGrafter"/>
</dbReference>
<keyword evidence="2" id="KW-0479">Metal-binding</keyword>
<evidence type="ECO:0000256" key="6">
    <source>
        <dbReference type="ARBA" id="ARBA00023242"/>
    </source>
</evidence>
<dbReference type="GO" id="GO:0005667">
    <property type="term" value="C:transcription regulator complex"/>
    <property type="evidence" value="ECO:0007669"/>
    <property type="project" value="TreeGrafter"/>
</dbReference>
<keyword evidence="5" id="KW-0862">Zinc</keyword>
<dbReference type="GO" id="GO:0000785">
    <property type="term" value="C:chromatin"/>
    <property type="evidence" value="ECO:0007669"/>
    <property type="project" value="TreeGrafter"/>
</dbReference>
<organism evidence="9 10">
    <name type="scientific">Rhizopogon vesiculosus</name>
    <dbReference type="NCBI Taxonomy" id="180088"/>
    <lineage>
        <taxon>Eukaryota</taxon>
        <taxon>Fungi</taxon>
        <taxon>Dikarya</taxon>
        <taxon>Basidiomycota</taxon>
        <taxon>Agaricomycotina</taxon>
        <taxon>Agaricomycetes</taxon>
        <taxon>Agaricomycetidae</taxon>
        <taxon>Boletales</taxon>
        <taxon>Suillineae</taxon>
        <taxon>Rhizopogonaceae</taxon>
        <taxon>Rhizopogon</taxon>
    </lineage>
</organism>
<evidence type="ECO:0000256" key="3">
    <source>
        <dbReference type="ARBA" id="ARBA00022737"/>
    </source>
</evidence>
<evidence type="ECO:0000256" key="4">
    <source>
        <dbReference type="ARBA" id="ARBA00022771"/>
    </source>
</evidence>
<protein>
    <recommendedName>
        <fullName evidence="8">C2H2-type domain-containing protein</fullName>
    </recommendedName>
</protein>
<dbReference type="InterPro" id="IPR036236">
    <property type="entry name" value="Znf_C2H2_sf"/>
</dbReference>
<comment type="caution">
    <text evidence="9">The sequence shown here is derived from an EMBL/GenBank/DDBJ whole genome shotgun (WGS) entry which is preliminary data.</text>
</comment>
<evidence type="ECO:0000259" key="8">
    <source>
        <dbReference type="PROSITE" id="PS50157"/>
    </source>
</evidence>
<accession>A0A1J8QSQ7</accession>
<feature type="domain" description="C2H2-type" evidence="8">
    <location>
        <begin position="91"/>
        <end position="123"/>
    </location>
</feature>
<sequence length="129" mass="14881">MSGKTSEQSKIDANQIIEAEMWRIRNFHVQQFDVHSESSMTRPVASQAMLEANQRRRRHEANHRCDECGQAFTAIFSLRRHVQTHTGVRPFVCSIPGCRQAFFDQSDCRRHEKSTKRHMGLPNTVSVSP</sequence>
<dbReference type="PROSITE" id="PS50157">
    <property type="entry name" value="ZINC_FINGER_C2H2_2"/>
    <property type="match status" value="2"/>
</dbReference>
<evidence type="ECO:0000256" key="5">
    <source>
        <dbReference type="ARBA" id="ARBA00022833"/>
    </source>
</evidence>
<keyword evidence="4 7" id="KW-0863">Zinc-finger</keyword>
<dbReference type="FunFam" id="3.30.160.60:FF:001840">
    <property type="entry name" value="Paternally-expressed gene 3 protein"/>
    <property type="match status" value="1"/>
</dbReference>
<gene>
    <name evidence="9" type="ORF">AZE42_08049</name>
</gene>
<dbReference type="Proteomes" id="UP000183567">
    <property type="component" value="Unassembled WGS sequence"/>
</dbReference>
<dbReference type="EMBL" id="LVVM01004659">
    <property type="protein sequence ID" value="OJA12450.1"/>
    <property type="molecule type" value="Genomic_DNA"/>
</dbReference>
<dbReference type="SMART" id="SM00355">
    <property type="entry name" value="ZnF_C2H2"/>
    <property type="match status" value="2"/>
</dbReference>
<dbReference type="GO" id="GO:0031519">
    <property type="term" value="C:PcG protein complex"/>
    <property type="evidence" value="ECO:0007669"/>
    <property type="project" value="TreeGrafter"/>
</dbReference>
<evidence type="ECO:0000313" key="10">
    <source>
        <dbReference type="Proteomes" id="UP000183567"/>
    </source>
</evidence>
<keyword evidence="3" id="KW-0677">Repeat</keyword>
<feature type="domain" description="C2H2-type" evidence="8">
    <location>
        <begin position="63"/>
        <end position="90"/>
    </location>
</feature>
<name>A0A1J8QSQ7_9AGAM</name>
<dbReference type="PANTHER" id="PTHR14003">
    <property type="entry name" value="TRANSCRIPTIONAL REPRESSOR PROTEIN YY"/>
    <property type="match status" value="1"/>
</dbReference>
<evidence type="ECO:0000256" key="1">
    <source>
        <dbReference type="ARBA" id="ARBA00004123"/>
    </source>
</evidence>
<evidence type="ECO:0000256" key="7">
    <source>
        <dbReference type="PROSITE-ProRule" id="PRU00042"/>
    </source>
</evidence>
<dbReference type="AlphaFoldDB" id="A0A1J8QSQ7"/>
<comment type="subcellular location">
    <subcellularLocation>
        <location evidence="1">Nucleus</location>
    </subcellularLocation>
</comment>
<dbReference type="GO" id="GO:0008270">
    <property type="term" value="F:zinc ion binding"/>
    <property type="evidence" value="ECO:0007669"/>
    <property type="project" value="UniProtKB-KW"/>
</dbReference>
<dbReference type="STRING" id="180088.A0A1J8QSQ7"/>
<dbReference type="SUPFAM" id="SSF57667">
    <property type="entry name" value="beta-beta-alpha zinc fingers"/>
    <property type="match status" value="1"/>
</dbReference>